<proteinExistence type="predicted"/>
<keyword evidence="2" id="KW-1185">Reference proteome</keyword>
<comment type="caution">
    <text evidence="1">The sequence shown here is derived from an EMBL/GenBank/DDBJ whole genome shotgun (WGS) entry which is preliminary data.</text>
</comment>
<dbReference type="EMBL" id="CAUOFW020000716">
    <property type="protein sequence ID" value="CAK9135538.1"/>
    <property type="molecule type" value="Genomic_DNA"/>
</dbReference>
<name>A0ABC8QYX4_9AQUA</name>
<feature type="non-terminal residue" evidence="1">
    <location>
        <position position="1"/>
    </location>
</feature>
<reference evidence="1 2" key="1">
    <citation type="submission" date="2024-02" db="EMBL/GenBank/DDBJ databases">
        <authorList>
            <person name="Vignale AGUSTIN F."/>
            <person name="Sosa J E."/>
            <person name="Modenutti C."/>
        </authorList>
    </citation>
    <scope>NUCLEOTIDE SEQUENCE [LARGE SCALE GENOMIC DNA]</scope>
</reference>
<protein>
    <submittedName>
        <fullName evidence="1">Uncharacterized protein</fullName>
    </submittedName>
</protein>
<evidence type="ECO:0000313" key="2">
    <source>
        <dbReference type="Proteomes" id="UP001642360"/>
    </source>
</evidence>
<dbReference type="AlphaFoldDB" id="A0ABC8QYX4"/>
<feature type="non-terminal residue" evidence="1">
    <location>
        <position position="53"/>
    </location>
</feature>
<sequence>VYFGVEEKELLDECEDICERMHMLVERLQVLDKFAYNGRRACSWLEVVSTSQV</sequence>
<gene>
    <name evidence="1" type="ORF">ILEXP_LOCUS2492</name>
</gene>
<dbReference type="Proteomes" id="UP001642360">
    <property type="component" value="Unassembled WGS sequence"/>
</dbReference>
<evidence type="ECO:0000313" key="1">
    <source>
        <dbReference type="EMBL" id="CAK9135538.1"/>
    </source>
</evidence>
<organism evidence="1 2">
    <name type="scientific">Ilex paraguariensis</name>
    <name type="common">yerba mate</name>
    <dbReference type="NCBI Taxonomy" id="185542"/>
    <lineage>
        <taxon>Eukaryota</taxon>
        <taxon>Viridiplantae</taxon>
        <taxon>Streptophyta</taxon>
        <taxon>Embryophyta</taxon>
        <taxon>Tracheophyta</taxon>
        <taxon>Spermatophyta</taxon>
        <taxon>Magnoliopsida</taxon>
        <taxon>eudicotyledons</taxon>
        <taxon>Gunneridae</taxon>
        <taxon>Pentapetalae</taxon>
        <taxon>asterids</taxon>
        <taxon>campanulids</taxon>
        <taxon>Aquifoliales</taxon>
        <taxon>Aquifoliaceae</taxon>
        <taxon>Ilex</taxon>
    </lineage>
</organism>
<accession>A0ABC8QYX4</accession>